<organism evidence="12 13">
    <name type="scientific">Vitis rotundifolia</name>
    <name type="common">Muscadine grape</name>
    <dbReference type="NCBI Taxonomy" id="103349"/>
    <lineage>
        <taxon>Eukaryota</taxon>
        <taxon>Viridiplantae</taxon>
        <taxon>Streptophyta</taxon>
        <taxon>Embryophyta</taxon>
        <taxon>Tracheophyta</taxon>
        <taxon>Spermatophyta</taxon>
        <taxon>Magnoliopsida</taxon>
        <taxon>eudicotyledons</taxon>
        <taxon>Gunneridae</taxon>
        <taxon>Pentapetalae</taxon>
        <taxon>rosids</taxon>
        <taxon>Vitales</taxon>
        <taxon>Vitaceae</taxon>
        <taxon>Viteae</taxon>
        <taxon>Vitis</taxon>
    </lineage>
</organism>
<dbReference type="EMBL" id="JARBHA010000019">
    <property type="protein sequence ID" value="KAJ9672266.1"/>
    <property type="molecule type" value="Genomic_DNA"/>
</dbReference>
<evidence type="ECO:0000256" key="7">
    <source>
        <dbReference type="ARBA" id="ARBA00023098"/>
    </source>
</evidence>
<dbReference type="GO" id="GO:0008374">
    <property type="term" value="F:O-acyltransferase activity"/>
    <property type="evidence" value="ECO:0007669"/>
    <property type="project" value="InterPro"/>
</dbReference>
<evidence type="ECO:0000259" key="11">
    <source>
        <dbReference type="Pfam" id="PF13813"/>
    </source>
</evidence>
<evidence type="ECO:0000256" key="9">
    <source>
        <dbReference type="ARBA" id="ARBA00023315"/>
    </source>
</evidence>
<dbReference type="InterPro" id="IPR017088">
    <property type="entry name" value="Wax_synthase_Magnoliopsida"/>
</dbReference>
<dbReference type="GO" id="GO:0016020">
    <property type="term" value="C:membrane"/>
    <property type="evidence" value="ECO:0007669"/>
    <property type="project" value="UniProtKB-SubCell"/>
</dbReference>
<feature type="domain" description="Wax synthase" evidence="11">
    <location>
        <begin position="188"/>
        <end position="270"/>
    </location>
</feature>
<feature type="transmembrane region" description="Helical" evidence="10">
    <location>
        <begin position="149"/>
        <end position="168"/>
    </location>
</feature>
<reference evidence="12 13" key="1">
    <citation type="journal article" date="2023" name="BMC Biotechnol.">
        <title>Vitis rotundifolia cv Carlos genome sequencing.</title>
        <authorList>
            <person name="Huff M."/>
            <person name="Hulse-Kemp A."/>
            <person name="Scheffler B."/>
            <person name="Youngblood R."/>
            <person name="Simpson S."/>
            <person name="Babiker E."/>
            <person name="Staton M."/>
        </authorList>
    </citation>
    <scope>NUCLEOTIDE SEQUENCE [LARGE SCALE GENOMIC DNA]</scope>
    <source>
        <tissue evidence="12">Leaf</tissue>
    </source>
</reference>
<dbReference type="GO" id="GO:0006629">
    <property type="term" value="P:lipid metabolic process"/>
    <property type="evidence" value="ECO:0007669"/>
    <property type="project" value="UniProtKB-KW"/>
</dbReference>
<dbReference type="PANTHER" id="PTHR31595:SF57">
    <property type="entry name" value="OS04G0481900 PROTEIN"/>
    <property type="match status" value="1"/>
</dbReference>
<keyword evidence="4" id="KW-0808">Transferase</keyword>
<feature type="transmembrane region" description="Helical" evidence="10">
    <location>
        <begin position="125"/>
        <end position="143"/>
    </location>
</feature>
<keyword evidence="5 10" id="KW-0812">Transmembrane</keyword>
<keyword evidence="8 10" id="KW-0472">Membrane</keyword>
<name>A0AA39D5W5_VITRO</name>
<dbReference type="Proteomes" id="UP001168098">
    <property type="component" value="Unassembled WGS sequence"/>
</dbReference>
<keyword evidence="9" id="KW-0012">Acyltransferase</keyword>
<evidence type="ECO:0000256" key="8">
    <source>
        <dbReference type="ARBA" id="ARBA00023136"/>
    </source>
</evidence>
<dbReference type="PANTHER" id="PTHR31595">
    <property type="entry name" value="LONG-CHAIN-ALCOHOL O-FATTY-ACYLTRANSFERASE 3-RELATED"/>
    <property type="match status" value="1"/>
</dbReference>
<feature type="transmembrane region" description="Helical" evidence="10">
    <location>
        <begin position="262"/>
        <end position="282"/>
    </location>
</feature>
<comment type="pathway">
    <text evidence="2">Secondary metabolite biosynthesis.</text>
</comment>
<evidence type="ECO:0000256" key="4">
    <source>
        <dbReference type="ARBA" id="ARBA00022679"/>
    </source>
</evidence>
<dbReference type="InterPro" id="IPR032805">
    <property type="entry name" value="Wax_synthase_dom"/>
</dbReference>
<comment type="caution">
    <text evidence="12">The sequence shown here is derived from an EMBL/GenBank/DDBJ whole genome shotgun (WGS) entry which is preliminary data.</text>
</comment>
<evidence type="ECO:0000256" key="10">
    <source>
        <dbReference type="SAM" id="Phobius"/>
    </source>
</evidence>
<keyword evidence="7" id="KW-0443">Lipid metabolism</keyword>
<accession>A0AA39D5W5</accession>
<sequence>MGGEIKGLIKVWLSVLASLCYSYFIVSKIPKGKFRLLSLLPIFSLFVALPLFLSTAILSGITAFFITWLATFRLALFSFDLGPLSTGPPKSLLVFIAIACLPIKIKPNQQHPSRQDPHNPPRLPLNFAVKVLAFGVFIGFYQYKELVHPKIFLGLLCCQVFLSLEVLFRLCSALVRCTTGLEVEQPSDEPYLSTSLQDFWGRRWNLMVTNLLRQSVYKPVKSAAETVMSERWSPLPAVVATFLVSGLMHELLFYYVNRVSPSWEMTSFFVLHGVCLVVEVGVKSVFSGRWRLHWAASVPLTVGFVVATSFWLFFPPLIRAGADMRVMEEVKVLFEPMREKIPLLPLLNSTKEQFLLFDLSGRHK</sequence>
<dbReference type="PIRSF" id="PIRSF037006">
    <property type="entry name" value="Wax_synthase"/>
    <property type="match status" value="1"/>
</dbReference>
<dbReference type="AlphaFoldDB" id="A0AA39D5W5"/>
<evidence type="ECO:0000256" key="5">
    <source>
        <dbReference type="ARBA" id="ARBA00022692"/>
    </source>
</evidence>
<evidence type="ECO:0000313" key="13">
    <source>
        <dbReference type="Proteomes" id="UP001168098"/>
    </source>
</evidence>
<keyword evidence="6 10" id="KW-1133">Transmembrane helix</keyword>
<feature type="transmembrane region" description="Helical" evidence="10">
    <location>
        <begin position="294"/>
        <end position="314"/>
    </location>
</feature>
<dbReference type="Pfam" id="PF13813">
    <property type="entry name" value="MBOAT_2"/>
    <property type="match status" value="1"/>
</dbReference>
<gene>
    <name evidence="12" type="ORF">PVL29_025758</name>
</gene>
<feature type="transmembrane region" description="Helical" evidence="10">
    <location>
        <begin position="36"/>
        <end position="69"/>
    </location>
</feature>
<comment type="similarity">
    <text evidence="3">Belongs to the wax synthase family.</text>
</comment>
<evidence type="ECO:0000256" key="6">
    <source>
        <dbReference type="ARBA" id="ARBA00022989"/>
    </source>
</evidence>
<evidence type="ECO:0000313" key="12">
    <source>
        <dbReference type="EMBL" id="KAJ9672266.1"/>
    </source>
</evidence>
<protein>
    <recommendedName>
        <fullName evidence="11">Wax synthase domain-containing protein</fullName>
    </recommendedName>
</protein>
<evidence type="ECO:0000256" key="1">
    <source>
        <dbReference type="ARBA" id="ARBA00004141"/>
    </source>
</evidence>
<evidence type="ECO:0000256" key="3">
    <source>
        <dbReference type="ARBA" id="ARBA00007282"/>
    </source>
</evidence>
<dbReference type="InterPro" id="IPR044851">
    <property type="entry name" value="Wax_synthase"/>
</dbReference>
<proteinExistence type="inferred from homology"/>
<evidence type="ECO:0000256" key="2">
    <source>
        <dbReference type="ARBA" id="ARBA00005179"/>
    </source>
</evidence>
<comment type="subcellular location">
    <subcellularLocation>
        <location evidence="1">Membrane</location>
        <topology evidence="1">Multi-pass membrane protein</topology>
    </subcellularLocation>
</comment>
<feature type="transmembrane region" description="Helical" evidence="10">
    <location>
        <begin position="6"/>
        <end position="24"/>
    </location>
</feature>
<keyword evidence="13" id="KW-1185">Reference proteome</keyword>
<feature type="transmembrane region" description="Helical" evidence="10">
    <location>
        <begin position="235"/>
        <end position="256"/>
    </location>
</feature>